<feature type="region of interest" description="Disordered" evidence="1">
    <location>
        <begin position="1"/>
        <end position="31"/>
    </location>
</feature>
<feature type="compositionally biased region" description="Basic and acidic residues" evidence="1">
    <location>
        <begin position="1"/>
        <end position="23"/>
    </location>
</feature>
<dbReference type="Proteomes" id="UP001159363">
    <property type="component" value="Chromosome X"/>
</dbReference>
<evidence type="ECO:0000313" key="2">
    <source>
        <dbReference type="EMBL" id="KAJ8885480.1"/>
    </source>
</evidence>
<protein>
    <submittedName>
        <fullName evidence="2">Uncharacterized protein</fullName>
    </submittedName>
</protein>
<proteinExistence type="predicted"/>
<sequence length="109" mass="12170">MVHPLRDRDEASVDSELPCHTESKPSPSNMEMKLDATGLIFLGYAKTLQKFSPRRQLEMKTKISQIISQQELEQLEEDAAKRDEANAVGSWTPISAHSSTGYSDCTTVE</sequence>
<feature type="region of interest" description="Disordered" evidence="1">
    <location>
        <begin position="77"/>
        <end position="109"/>
    </location>
</feature>
<reference evidence="2 3" key="1">
    <citation type="submission" date="2023-02" db="EMBL/GenBank/DDBJ databases">
        <title>LHISI_Scaffold_Assembly.</title>
        <authorList>
            <person name="Stuart O.P."/>
            <person name="Cleave R."/>
            <person name="Magrath M.J.L."/>
            <person name="Mikheyev A.S."/>
        </authorList>
    </citation>
    <scope>NUCLEOTIDE SEQUENCE [LARGE SCALE GENOMIC DNA]</scope>
    <source>
        <strain evidence="2">Daus_M_001</strain>
        <tissue evidence="2">Leg muscle</tissue>
    </source>
</reference>
<gene>
    <name evidence="2" type="ORF">PR048_011678</name>
</gene>
<accession>A0ABQ9HM78</accession>
<feature type="non-terminal residue" evidence="2">
    <location>
        <position position="109"/>
    </location>
</feature>
<keyword evidence="3" id="KW-1185">Reference proteome</keyword>
<organism evidence="2 3">
    <name type="scientific">Dryococelus australis</name>
    <dbReference type="NCBI Taxonomy" id="614101"/>
    <lineage>
        <taxon>Eukaryota</taxon>
        <taxon>Metazoa</taxon>
        <taxon>Ecdysozoa</taxon>
        <taxon>Arthropoda</taxon>
        <taxon>Hexapoda</taxon>
        <taxon>Insecta</taxon>
        <taxon>Pterygota</taxon>
        <taxon>Neoptera</taxon>
        <taxon>Polyneoptera</taxon>
        <taxon>Phasmatodea</taxon>
        <taxon>Verophasmatodea</taxon>
        <taxon>Anareolatae</taxon>
        <taxon>Phasmatidae</taxon>
        <taxon>Eurycanthinae</taxon>
        <taxon>Dryococelus</taxon>
    </lineage>
</organism>
<evidence type="ECO:0000313" key="3">
    <source>
        <dbReference type="Proteomes" id="UP001159363"/>
    </source>
</evidence>
<dbReference type="EMBL" id="JARBHB010000004">
    <property type="protein sequence ID" value="KAJ8885480.1"/>
    <property type="molecule type" value="Genomic_DNA"/>
</dbReference>
<feature type="compositionally biased region" description="Polar residues" evidence="1">
    <location>
        <begin position="92"/>
        <end position="109"/>
    </location>
</feature>
<comment type="caution">
    <text evidence="2">The sequence shown here is derived from an EMBL/GenBank/DDBJ whole genome shotgun (WGS) entry which is preliminary data.</text>
</comment>
<evidence type="ECO:0000256" key="1">
    <source>
        <dbReference type="SAM" id="MobiDB-lite"/>
    </source>
</evidence>
<name>A0ABQ9HM78_9NEOP</name>